<comment type="caution">
    <text evidence="1">The sequence shown here is derived from an EMBL/GenBank/DDBJ whole genome shotgun (WGS) entry which is preliminary data.</text>
</comment>
<protein>
    <submittedName>
        <fullName evidence="1">Uncharacterized protein</fullName>
    </submittedName>
</protein>
<evidence type="ECO:0000313" key="1">
    <source>
        <dbReference type="EMBL" id="GFT21796.1"/>
    </source>
</evidence>
<organism evidence="1 2">
    <name type="scientific">Nephila pilipes</name>
    <name type="common">Giant wood spider</name>
    <name type="synonym">Nephila maculata</name>
    <dbReference type="NCBI Taxonomy" id="299642"/>
    <lineage>
        <taxon>Eukaryota</taxon>
        <taxon>Metazoa</taxon>
        <taxon>Ecdysozoa</taxon>
        <taxon>Arthropoda</taxon>
        <taxon>Chelicerata</taxon>
        <taxon>Arachnida</taxon>
        <taxon>Araneae</taxon>
        <taxon>Araneomorphae</taxon>
        <taxon>Entelegynae</taxon>
        <taxon>Araneoidea</taxon>
        <taxon>Nephilidae</taxon>
        <taxon>Nephila</taxon>
    </lineage>
</organism>
<gene>
    <name evidence="1" type="ORF">NPIL_487861</name>
</gene>
<keyword evidence="2" id="KW-1185">Reference proteome</keyword>
<sequence length="111" mass="12680">MFKSGRVRVTRKEGAVRLSTSATDDNISHAREMIIADRRVTTDELAYFLNINHSVLLIKLTTTNANSVKFARDEYHKCLPQQTMSKVKTSANFTGSLQRGRRCNFKKCINR</sequence>
<dbReference type="EMBL" id="BMAW01011069">
    <property type="protein sequence ID" value="GFT21796.1"/>
    <property type="molecule type" value="Genomic_DNA"/>
</dbReference>
<accession>A0A8X6NMP6</accession>
<dbReference type="AlphaFoldDB" id="A0A8X6NMP6"/>
<proteinExistence type="predicted"/>
<name>A0A8X6NMP6_NEPPI</name>
<reference evidence="1" key="1">
    <citation type="submission" date="2020-08" db="EMBL/GenBank/DDBJ databases">
        <title>Multicomponent nature underlies the extraordinary mechanical properties of spider dragline silk.</title>
        <authorList>
            <person name="Kono N."/>
            <person name="Nakamura H."/>
            <person name="Mori M."/>
            <person name="Yoshida Y."/>
            <person name="Ohtoshi R."/>
            <person name="Malay A.D."/>
            <person name="Moran D.A.P."/>
            <person name="Tomita M."/>
            <person name="Numata K."/>
            <person name="Arakawa K."/>
        </authorList>
    </citation>
    <scope>NUCLEOTIDE SEQUENCE</scope>
</reference>
<dbReference type="Proteomes" id="UP000887013">
    <property type="component" value="Unassembled WGS sequence"/>
</dbReference>
<evidence type="ECO:0000313" key="2">
    <source>
        <dbReference type="Proteomes" id="UP000887013"/>
    </source>
</evidence>